<comment type="caution">
    <text evidence="1">The sequence shown here is derived from an EMBL/GenBank/DDBJ whole genome shotgun (WGS) entry which is preliminary data.</text>
</comment>
<dbReference type="STRING" id="100884.GCA_000269565_03236"/>
<dbReference type="GeneID" id="78231021"/>
<dbReference type="AlphaFoldDB" id="E7G9E9"/>
<dbReference type="PANTHER" id="PTHR21485:SF6">
    <property type="entry name" value="N-ACYLNEURAMINATE CYTIDYLYLTRANSFERASE-RELATED"/>
    <property type="match status" value="1"/>
</dbReference>
<dbReference type="eggNOG" id="COG1083">
    <property type="taxonomic scope" value="Bacteria"/>
</dbReference>
<dbReference type="Proteomes" id="UP000003157">
    <property type="component" value="Unassembled WGS sequence"/>
</dbReference>
<proteinExistence type="predicted"/>
<dbReference type="CDD" id="cd02513">
    <property type="entry name" value="CMP-NeuAc_Synthase"/>
    <property type="match status" value="1"/>
</dbReference>
<dbReference type="InterPro" id="IPR050793">
    <property type="entry name" value="CMP-NeuNAc_synthase"/>
</dbReference>
<organism evidence="1 2">
    <name type="scientific">Coprobacillus cateniformis</name>
    <dbReference type="NCBI Taxonomy" id="100884"/>
    <lineage>
        <taxon>Bacteria</taxon>
        <taxon>Bacillati</taxon>
        <taxon>Bacillota</taxon>
        <taxon>Erysipelotrichia</taxon>
        <taxon>Erysipelotrichales</taxon>
        <taxon>Coprobacillaceae</taxon>
        <taxon>Coprobacillus</taxon>
    </lineage>
</organism>
<accession>E7G9E9</accession>
<evidence type="ECO:0000313" key="2">
    <source>
        <dbReference type="Proteomes" id="UP000003157"/>
    </source>
</evidence>
<dbReference type="OrthoDB" id="9805604at2"/>
<gene>
    <name evidence="1" type="ORF">HMPREF9488_01387</name>
</gene>
<dbReference type="EMBL" id="ADKX01000026">
    <property type="protein sequence ID" value="EFW05243.1"/>
    <property type="molecule type" value="Genomic_DNA"/>
</dbReference>
<protein>
    <recommendedName>
        <fullName evidence="3">N-acylneuraminate cytidylyltransferase</fullName>
    </recommendedName>
</protein>
<dbReference type="Pfam" id="PF02348">
    <property type="entry name" value="CTP_transf_3"/>
    <property type="match status" value="1"/>
</dbReference>
<name>E7G9E9_9FIRM</name>
<dbReference type="PANTHER" id="PTHR21485">
    <property type="entry name" value="HAD SUPERFAMILY MEMBERS CMAS AND KDSC"/>
    <property type="match status" value="1"/>
</dbReference>
<evidence type="ECO:0008006" key="3">
    <source>
        <dbReference type="Google" id="ProtNLM"/>
    </source>
</evidence>
<reference evidence="1 2" key="1">
    <citation type="submission" date="2010-12" db="EMBL/GenBank/DDBJ databases">
        <title>The Genome Sequence of Coprobacillus sp. strain 29_1.</title>
        <authorList>
            <consortium name="The Broad Institute Genome Sequencing Platform"/>
            <person name="Earl A."/>
            <person name="Ward D."/>
            <person name="Feldgarden M."/>
            <person name="Gevers D."/>
            <person name="Daigneault M."/>
            <person name="Sibley C.D."/>
            <person name="White A."/>
            <person name="Strauss J."/>
            <person name="Allen-Vercoe E."/>
            <person name="Young S.K."/>
            <person name="Zeng Q."/>
            <person name="Gargeya S."/>
            <person name="Fitzgerald M."/>
            <person name="Haas B."/>
            <person name="Abouelleil A."/>
            <person name="Alvarado L."/>
            <person name="Arachchi H.M."/>
            <person name="Berlin A."/>
            <person name="Brown A."/>
            <person name="Chapman S.B."/>
            <person name="Chen Z."/>
            <person name="Dunbar C."/>
            <person name="Freedman E."/>
            <person name="Gearin G."/>
            <person name="Gellesch M."/>
            <person name="Goldberg J."/>
            <person name="Griggs A."/>
            <person name="Gujja S."/>
            <person name="Heilman E."/>
            <person name="Heiman D."/>
            <person name="Howarth C."/>
            <person name="Larson L."/>
            <person name="Lui A."/>
            <person name="MacDonald P.J.P."/>
            <person name="Mehta T."/>
            <person name="Montmayeur A."/>
            <person name="Murphy C."/>
            <person name="Neiman D."/>
            <person name="Pearson M."/>
            <person name="Priest M."/>
            <person name="Roberts A."/>
            <person name="Saif S."/>
            <person name="Shea T."/>
            <person name="Shenoy N."/>
            <person name="Sisk P."/>
            <person name="Stolte C."/>
            <person name="Sykes S."/>
            <person name="White J."/>
            <person name="Yandava C."/>
            <person name="Nusbaum C."/>
            <person name="Birren B."/>
        </authorList>
    </citation>
    <scope>NUCLEOTIDE SEQUENCE [LARGE SCALE GENOMIC DNA]</scope>
    <source>
        <strain evidence="1 2">29_1</strain>
    </source>
</reference>
<dbReference type="GO" id="GO:0008781">
    <property type="term" value="F:N-acylneuraminate cytidylyltransferase activity"/>
    <property type="evidence" value="ECO:0007669"/>
    <property type="project" value="TreeGrafter"/>
</dbReference>
<dbReference type="InterPro" id="IPR029044">
    <property type="entry name" value="Nucleotide-diphossugar_trans"/>
</dbReference>
<dbReference type="Gene3D" id="3.90.550.10">
    <property type="entry name" value="Spore Coat Polysaccharide Biosynthesis Protein SpsA, Chain A"/>
    <property type="match status" value="1"/>
</dbReference>
<keyword evidence="2" id="KW-1185">Reference proteome</keyword>
<dbReference type="RefSeq" id="WP_008788503.1">
    <property type="nucleotide sequence ID" value="NZ_AKCB01000003.1"/>
</dbReference>
<evidence type="ECO:0000313" key="1">
    <source>
        <dbReference type="EMBL" id="EFW05243.1"/>
    </source>
</evidence>
<dbReference type="HOGENOM" id="CLU_042930_1_1_9"/>
<sequence>MPTLAIIPARGGSKGIPRKNILDINGKPLISFSIEIGLEAKKKGIIDELIVSTDDIEIAKISELLGAYVPFIRPEYLSSDSSKSVDLMIHAYQYFINQGIEYDTLILLQPTTPLRTCEDIKNSLNIYMRSCSTSLISCFKEEYVCDLVSYYKDNDFAIPLNKNHNKGIRRQELKELYVRNGAIYIVDSKYMLETHQIIADIPALYIMPKNSSINIDCLDDVEMLRWKTKNK</sequence>
<dbReference type="InterPro" id="IPR003329">
    <property type="entry name" value="Cytidylyl_trans"/>
</dbReference>
<dbReference type="SUPFAM" id="SSF53448">
    <property type="entry name" value="Nucleotide-diphospho-sugar transferases"/>
    <property type="match status" value="1"/>
</dbReference>